<dbReference type="SUPFAM" id="SSF81901">
    <property type="entry name" value="HCP-like"/>
    <property type="match status" value="2"/>
</dbReference>
<evidence type="ECO:0000256" key="1">
    <source>
        <dbReference type="ARBA" id="ARBA00038101"/>
    </source>
</evidence>
<keyword evidence="2" id="KW-0472">Membrane</keyword>
<dbReference type="STRING" id="1288291.A0A059F631"/>
<dbReference type="InterPro" id="IPR050767">
    <property type="entry name" value="Sel1_AlgK"/>
</dbReference>
<dbReference type="VEuPathDB" id="MicrosporidiaDB:H312_00122"/>
<dbReference type="PANTHER" id="PTHR11102">
    <property type="entry name" value="SEL-1-LIKE PROTEIN"/>
    <property type="match status" value="1"/>
</dbReference>
<name>A0A059F631_9MICR</name>
<protein>
    <submittedName>
        <fullName evidence="3">Uncharacterized protein</fullName>
    </submittedName>
</protein>
<keyword evidence="2" id="KW-0812">Transmembrane</keyword>
<evidence type="ECO:0000313" key="4">
    <source>
        <dbReference type="Proteomes" id="UP000030655"/>
    </source>
</evidence>
<dbReference type="InterPro" id="IPR006597">
    <property type="entry name" value="Sel1-like"/>
</dbReference>
<dbReference type="PANTHER" id="PTHR11102:SF147">
    <property type="entry name" value="SEL1L ADAPTOR SUBUNIT OF ERAD E3 UBIQUITIN LIGASE"/>
    <property type="match status" value="1"/>
</dbReference>
<dbReference type="Proteomes" id="UP000030655">
    <property type="component" value="Unassembled WGS sequence"/>
</dbReference>
<reference evidence="3 4" key="2">
    <citation type="submission" date="2014-03" db="EMBL/GenBank/DDBJ databases">
        <title>The Genome Sequence of Anncaliia algerae insect isolate PRA339.</title>
        <authorList>
            <consortium name="The Broad Institute Genome Sequencing Platform"/>
            <consortium name="The Broad Institute Genome Sequencing Center for Infectious Disease"/>
            <person name="Cuomo C."/>
            <person name="Becnel J."/>
            <person name="Sanscrainte N."/>
            <person name="Walker B."/>
            <person name="Young S.K."/>
            <person name="Zeng Q."/>
            <person name="Gargeya S."/>
            <person name="Fitzgerald M."/>
            <person name="Haas B."/>
            <person name="Abouelleil A."/>
            <person name="Alvarado L."/>
            <person name="Arachchi H.M."/>
            <person name="Berlin A.M."/>
            <person name="Chapman S.B."/>
            <person name="Dewar J."/>
            <person name="Goldberg J."/>
            <person name="Griggs A."/>
            <person name="Gujja S."/>
            <person name="Hansen M."/>
            <person name="Howarth C."/>
            <person name="Imamovic A."/>
            <person name="Larimer J."/>
            <person name="McCowan C."/>
            <person name="Murphy C."/>
            <person name="Neiman D."/>
            <person name="Pearson M."/>
            <person name="Priest M."/>
            <person name="Roberts A."/>
            <person name="Saif S."/>
            <person name="Shea T."/>
            <person name="Sisk P."/>
            <person name="Sykes S."/>
            <person name="Wortman J."/>
            <person name="Nusbaum C."/>
            <person name="Birren B."/>
        </authorList>
    </citation>
    <scope>NUCLEOTIDE SEQUENCE [LARGE SCALE GENOMIC DNA]</scope>
    <source>
        <strain evidence="3 4">PRA339</strain>
    </source>
</reference>
<dbReference type="AlphaFoldDB" id="A0A059F631"/>
<accession>A0A059F631</accession>
<sequence length="492" mass="57104">MLLLQLFLNFSKQLTRNDLFSLIESNELITQELLYYLINYNTDKLEESLCNLVSKKDTNILHSMVYVHNSYYPYNIQRNSKDICDLIYPIAKKVSFEYRRNRYQFKTKLLLKNARESLEIKNNADTILQLALSGEKKGVKVFLTAIEKGILRVEEHKDTLFKLGKMGYPLAYGILGELYLSGHSVVKDISLAKEYFKKGSEKNEPMSLHGMGLIAMEEENDIELAKKYFIKAIHKGSVAANYSFYLCNEKVLKNNLIGITYLTAAASKGYIPAMFKHSEILINSGRYMEALSYLIAISKYSFEITEINELAEINYFKKNYAKALSYYLILTETGSYSAIENALYLINDKKVIKNDELIFYLLVKYLNNGVFTHLVELGDCYFYGRGTEQNYKIAFSYYLSASLYGNFKGIYCLSYMYFKGYGCQKDVIKSVKYLFRAIEFDSNGYVFVIYLVPFYIIFSLVESVPYKDIIVTFIFTVIFVAIYEIKRRRIIK</sequence>
<evidence type="ECO:0000313" key="3">
    <source>
        <dbReference type="EMBL" id="KCZ82464.1"/>
    </source>
</evidence>
<dbReference type="SMART" id="SM00671">
    <property type="entry name" value="SEL1"/>
    <property type="match status" value="5"/>
</dbReference>
<keyword evidence="4" id="KW-1185">Reference proteome</keyword>
<keyword evidence="2" id="KW-1133">Transmembrane helix</keyword>
<dbReference type="InterPro" id="IPR011990">
    <property type="entry name" value="TPR-like_helical_dom_sf"/>
</dbReference>
<evidence type="ECO:0000256" key="2">
    <source>
        <dbReference type="SAM" id="Phobius"/>
    </source>
</evidence>
<comment type="similarity">
    <text evidence="1">Belongs to the sel-1 family.</text>
</comment>
<dbReference type="GO" id="GO:0036503">
    <property type="term" value="P:ERAD pathway"/>
    <property type="evidence" value="ECO:0007669"/>
    <property type="project" value="TreeGrafter"/>
</dbReference>
<feature type="transmembrane region" description="Helical" evidence="2">
    <location>
        <begin position="464"/>
        <end position="483"/>
    </location>
</feature>
<dbReference type="GO" id="GO:0005789">
    <property type="term" value="C:endoplasmic reticulum membrane"/>
    <property type="evidence" value="ECO:0007669"/>
    <property type="project" value="TreeGrafter"/>
</dbReference>
<dbReference type="Gene3D" id="1.25.40.10">
    <property type="entry name" value="Tetratricopeptide repeat domain"/>
    <property type="match status" value="2"/>
</dbReference>
<dbReference type="HOGENOM" id="CLU_041164_0_0_1"/>
<dbReference type="Pfam" id="PF08238">
    <property type="entry name" value="Sel1"/>
    <property type="match status" value="4"/>
</dbReference>
<feature type="transmembrane region" description="Helical" evidence="2">
    <location>
        <begin position="395"/>
        <end position="418"/>
    </location>
</feature>
<reference evidence="4" key="1">
    <citation type="submission" date="2013-02" db="EMBL/GenBank/DDBJ databases">
        <authorList>
            <consortium name="The Broad Institute Genome Sequencing Platform"/>
            <person name="Cuomo C."/>
            <person name="Becnel J."/>
            <person name="Sanscrainte N."/>
            <person name="Walker B."/>
            <person name="Young S.K."/>
            <person name="Zeng Q."/>
            <person name="Gargeya S."/>
            <person name="Fitzgerald M."/>
            <person name="Haas B."/>
            <person name="Abouelleil A."/>
            <person name="Alvarado L."/>
            <person name="Arachchi H.M."/>
            <person name="Berlin A.M."/>
            <person name="Chapman S.B."/>
            <person name="Dewar J."/>
            <person name="Goldberg J."/>
            <person name="Griggs A."/>
            <person name="Gujja S."/>
            <person name="Hansen M."/>
            <person name="Howarth C."/>
            <person name="Imamovic A."/>
            <person name="Larimer J."/>
            <person name="McCowan C."/>
            <person name="Murphy C."/>
            <person name="Neiman D."/>
            <person name="Pearson M."/>
            <person name="Priest M."/>
            <person name="Roberts A."/>
            <person name="Saif S."/>
            <person name="Shea T."/>
            <person name="Sisk P."/>
            <person name="Sykes S."/>
            <person name="Wortman J."/>
            <person name="Nusbaum C."/>
            <person name="Birren B."/>
        </authorList>
    </citation>
    <scope>NUCLEOTIDE SEQUENCE [LARGE SCALE GENOMIC DNA]</scope>
    <source>
        <strain evidence="4">PRA339</strain>
    </source>
</reference>
<gene>
    <name evidence="3" type="ORF">H312_00122</name>
</gene>
<organism evidence="3 4">
    <name type="scientific">Anncaliia algerae PRA339</name>
    <dbReference type="NCBI Taxonomy" id="1288291"/>
    <lineage>
        <taxon>Eukaryota</taxon>
        <taxon>Fungi</taxon>
        <taxon>Fungi incertae sedis</taxon>
        <taxon>Microsporidia</taxon>
        <taxon>Tubulinosematoidea</taxon>
        <taxon>Tubulinosematidae</taxon>
        <taxon>Anncaliia</taxon>
    </lineage>
</organism>
<dbReference type="OrthoDB" id="2384430at2759"/>
<feature type="transmembrane region" description="Helical" evidence="2">
    <location>
        <begin position="438"/>
        <end position="458"/>
    </location>
</feature>
<dbReference type="EMBL" id="KK365130">
    <property type="protein sequence ID" value="KCZ82464.1"/>
    <property type="molecule type" value="Genomic_DNA"/>
</dbReference>
<proteinExistence type="inferred from homology"/>